<dbReference type="OrthoDB" id="6880011at2759"/>
<dbReference type="Pfam" id="PF00199">
    <property type="entry name" value="Catalase"/>
    <property type="match status" value="1"/>
</dbReference>
<dbReference type="SMART" id="SM01060">
    <property type="entry name" value="Catalase"/>
    <property type="match status" value="1"/>
</dbReference>
<dbReference type="InterPro" id="IPR041399">
    <property type="entry name" value="Catalase_large_C"/>
</dbReference>
<evidence type="ECO:0000256" key="1">
    <source>
        <dbReference type="ARBA" id="ARBA00001971"/>
    </source>
</evidence>
<dbReference type="GO" id="GO:0004096">
    <property type="term" value="F:catalase activity"/>
    <property type="evidence" value="ECO:0007669"/>
    <property type="project" value="UniProtKB-EC"/>
</dbReference>
<evidence type="ECO:0000256" key="12">
    <source>
        <dbReference type="SAM" id="MobiDB-lite"/>
    </source>
</evidence>
<evidence type="ECO:0000256" key="3">
    <source>
        <dbReference type="ARBA" id="ARBA00012314"/>
    </source>
</evidence>
<dbReference type="InterPro" id="IPR018028">
    <property type="entry name" value="Catalase"/>
</dbReference>
<feature type="domain" description="Catalase core" evidence="14">
    <location>
        <begin position="63"/>
        <end position="451"/>
    </location>
</feature>
<dbReference type="InterPro" id="IPR029062">
    <property type="entry name" value="Class_I_gatase-like"/>
</dbReference>
<dbReference type="Pfam" id="PF18011">
    <property type="entry name" value="Catalase_C"/>
    <property type="match status" value="1"/>
</dbReference>
<dbReference type="Pfam" id="PF06628">
    <property type="entry name" value="Catalase-rel"/>
    <property type="match status" value="1"/>
</dbReference>
<evidence type="ECO:0000256" key="10">
    <source>
        <dbReference type="RuleBase" id="RU000498"/>
    </source>
</evidence>
<evidence type="ECO:0000256" key="11">
    <source>
        <dbReference type="RuleBase" id="RU004142"/>
    </source>
</evidence>
<keyword evidence="8 10" id="KW-0408">Iron</keyword>
<dbReference type="InterPro" id="IPR010582">
    <property type="entry name" value="Catalase_immune_responsive"/>
</dbReference>
<dbReference type="PROSITE" id="PS00438">
    <property type="entry name" value="CATALASE_2"/>
    <property type="match status" value="1"/>
</dbReference>
<feature type="compositionally biased region" description="Polar residues" evidence="12">
    <location>
        <begin position="440"/>
        <end position="458"/>
    </location>
</feature>
<comment type="cofactor">
    <cofactor evidence="1">
        <name>heme</name>
        <dbReference type="ChEBI" id="CHEBI:30413"/>
    </cofactor>
</comment>
<feature type="compositionally biased region" description="Acidic residues" evidence="12">
    <location>
        <begin position="728"/>
        <end position="778"/>
    </location>
</feature>
<dbReference type="GO" id="GO:0046872">
    <property type="term" value="F:metal ion binding"/>
    <property type="evidence" value="ECO:0007669"/>
    <property type="project" value="UniProtKB-KW"/>
</dbReference>
<proteinExistence type="inferred from homology"/>
<dbReference type="InterPro" id="IPR002226">
    <property type="entry name" value="Catalase_haem_BS"/>
</dbReference>
<dbReference type="PROSITE" id="PS00437">
    <property type="entry name" value="CATALASE_1"/>
    <property type="match status" value="1"/>
</dbReference>
<dbReference type="InterPro" id="IPR043156">
    <property type="entry name" value="Catalase_clade2_helical"/>
</dbReference>
<evidence type="ECO:0000256" key="13">
    <source>
        <dbReference type="SAM" id="SignalP"/>
    </source>
</evidence>
<feature type="region of interest" description="Disordered" evidence="12">
    <location>
        <begin position="689"/>
        <end position="778"/>
    </location>
</feature>
<protein>
    <recommendedName>
        <fullName evidence="3 10">Catalase</fullName>
        <ecNumber evidence="3 10">1.11.1.6</ecNumber>
    </recommendedName>
</protein>
<dbReference type="GO" id="GO:0006979">
    <property type="term" value="P:response to oxidative stress"/>
    <property type="evidence" value="ECO:0007669"/>
    <property type="project" value="InterPro"/>
</dbReference>
<evidence type="ECO:0000313" key="16">
    <source>
        <dbReference type="Proteomes" id="UP000770015"/>
    </source>
</evidence>
<evidence type="ECO:0000256" key="5">
    <source>
        <dbReference type="ARBA" id="ARBA00022617"/>
    </source>
</evidence>
<evidence type="ECO:0000256" key="6">
    <source>
        <dbReference type="ARBA" id="ARBA00022723"/>
    </source>
</evidence>
<feature type="region of interest" description="Disordered" evidence="12">
    <location>
        <begin position="417"/>
        <end position="458"/>
    </location>
</feature>
<name>A0A9P8VC33_9PEZI</name>
<feature type="signal peptide" evidence="13">
    <location>
        <begin position="1"/>
        <end position="19"/>
    </location>
</feature>
<reference evidence="15" key="1">
    <citation type="journal article" date="2021" name="Nat. Commun.">
        <title>Genetic determinants of endophytism in the Arabidopsis root mycobiome.</title>
        <authorList>
            <person name="Mesny F."/>
            <person name="Miyauchi S."/>
            <person name="Thiergart T."/>
            <person name="Pickel B."/>
            <person name="Atanasova L."/>
            <person name="Karlsson M."/>
            <person name="Huettel B."/>
            <person name="Barry K.W."/>
            <person name="Haridas S."/>
            <person name="Chen C."/>
            <person name="Bauer D."/>
            <person name="Andreopoulos W."/>
            <person name="Pangilinan J."/>
            <person name="LaButti K."/>
            <person name="Riley R."/>
            <person name="Lipzen A."/>
            <person name="Clum A."/>
            <person name="Drula E."/>
            <person name="Henrissat B."/>
            <person name="Kohler A."/>
            <person name="Grigoriev I.V."/>
            <person name="Martin F.M."/>
            <person name="Hacquard S."/>
        </authorList>
    </citation>
    <scope>NUCLEOTIDE SEQUENCE</scope>
    <source>
        <strain evidence="15">MPI-SDFR-AT-0117</strain>
    </source>
</reference>
<evidence type="ECO:0000256" key="2">
    <source>
        <dbReference type="ARBA" id="ARBA00005329"/>
    </source>
</evidence>
<dbReference type="PANTHER" id="PTHR42821">
    <property type="entry name" value="CATALASE"/>
    <property type="match status" value="1"/>
</dbReference>
<feature type="chain" id="PRO_5040308234" description="Catalase" evidence="13">
    <location>
        <begin position="20"/>
        <end position="819"/>
    </location>
</feature>
<dbReference type="GO" id="GO:0042744">
    <property type="term" value="P:hydrogen peroxide catabolic process"/>
    <property type="evidence" value="ECO:0007669"/>
    <property type="project" value="UniProtKB-KW"/>
</dbReference>
<evidence type="ECO:0000313" key="15">
    <source>
        <dbReference type="EMBL" id="KAH6687302.1"/>
    </source>
</evidence>
<keyword evidence="16" id="KW-1185">Reference proteome</keyword>
<dbReference type="InterPro" id="IPR024712">
    <property type="entry name" value="Catalase_clade2"/>
</dbReference>
<dbReference type="SUPFAM" id="SSF56634">
    <property type="entry name" value="Heme-dependent catalase-like"/>
    <property type="match status" value="1"/>
</dbReference>
<keyword evidence="5 10" id="KW-0349">Heme</keyword>
<evidence type="ECO:0000256" key="8">
    <source>
        <dbReference type="ARBA" id="ARBA00023004"/>
    </source>
</evidence>
<comment type="caution">
    <text evidence="15">The sequence shown here is derived from an EMBL/GenBank/DDBJ whole genome shotgun (WGS) entry which is preliminary data.</text>
</comment>
<keyword evidence="4 10" id="KW-0575">Peroxidase</keyword>
<comment type="similarity">
    <text evidence="2 10">Belongs to the catalase family.</text>
</comment>
<sequence length="819" mass="92184">MHGLPLLLAGFGLATHSAAQCPYAGVMHGSNIVSDDSQSDQHSTCSRNHIAQYEVDDSNVYMTSDVGGPIEDQNSLKAGERGPSLLEDFILRQKITRFDHERVPERAVHARGAGAYGTFVSNGNWSNITAASFLAEEGKTTPVFVRFSTVAGSRGSADTVRDVRGFAVRFWTDEGIHDVVGNNIPVFFIQDAAQFPDLIHAVKPSPDNEIPQAATAHDSAWDFFSQETTSLHTLLWAMSNHGLPRSYRHMNGFGVNTYRFVTNDGHSKLIKWHFKSRQGVASLLWEEAQILAGRNPDYHRRDLWDAIEAGNGPEWDVAVQIIDEEDAQAFKFDLLDATKLLPEELVPLQILGRLKLDANPTNYFAETEQIMFQPGHIVRGIDFSEDPLLQGRTFSYLDTQLNRNLGSPNFEQIPINRPINSVHNNNRDGAGQQFIHRNTKPYSPNSLNSGSPKQANQTQGRGFFTAMDRSAWGPPTRERSASFADHWTQPRLFYNSLTRIEKQFVIDAVRFETASLKSHQVKANVLRELNRVDNNLANHVASFLGMRRLRPDPTYYHNNMTRGCSTMNKWLKSIAGLKVGILTSTTSHNSLGQAEHLADILEAEGVVAIIVGETLADGVEMTYARAHAADFDGILVTNAADQAFVRPRTTLYPKDRPSTIIQDAYRWGKPIGLIGSARKHLPKVAPSLHRRDYNGTRNEEEWEEVEEVEWMREVEETDKEASDQHYEEADEEADEETTEWAGEEEEKTNEEADEETDEETDDESDDESDEEKVQEETEFAILVEYGVFPTEEVNTDFITAFKRGLSIFKFQDRFARESE</sequence>
<dbReference type="Gene3D" id="3.40.50.880">
    <property type="match status" value="1"/>
</dbReference>
<dbReference type="PANTHER" id="PTHR42821:SF3">
    <property type="entry name" value="CATALASE B"/>
    <property type="match status" value="1"/>
</dbReference>
<dbReference type="EMBL" id="JAGSXJ010000011">
    <property type="protein sequence ID" value="KAH6687302.1"/>
    <property type="molecule type" value="Genomic_DNA"/>
</dbReference>
<gene>
    <name evidence="15" type="ORF">F5X68DRAFT_239858</name>
</gene>
<keyword evidence="6 10" id="KW-0479">Metal-binding</keyword>
<dbReference type="PROSITE" id="PS51402">
    <property type="entry name" value="CATALASE_3"/>
    <property type="match status" value="1"/>
</dbReference>
<evidence type="ECO:0000256" key="7">
    <source>
        <dbReference type="ARBA" id="ARBA00023002"/>
    </source>
</evidence>
<keyword evidence="9 10" id="KW-0376">Hydrogen peroxide</keyword>
<dbReference type="Proteomes" id="UP000770015">
    <property type="component" value="Unassembled WGS sequence"/>
</dbReference>
<dbReference type="AlphaFoldDB" id="A0A9P8VC33"/>
<dbReference type="PRINTS" id="PR00067">
    <property type="entry name" value="CATALASE"/>
</dbReference>
<accession>A0A9P8VC33</accession>
<dbReference type="InterPro" id="IPR011614">
    <property type="entry name" value="Catalase_core"/>
</dbReference>
<feature type="compositionally biased region" description="Basic and acidic residues" evidence="12">
    <location>
        <begin position="709"/>
        <end position="727"/>
    </location>
</feature>
<organism evidence="15 16">
    <name type="scientific">Plectosphaerella plurivora</name>
    <dbReference type="NCBI Taxonomy" id="936078"/>
    <lineage>
        <taxon>Eukaryota</taxon>
        <taxon>Fungi</taxon>
        <taxon>Dikarya</taxon>
        <taxon>Ascomycota</taxon>
        <taxon>Pezizomycotina</taxon>
        <taxon>Sordariomycetes</taxon>
        <taxon>Hypocreomycetidae</taxon>
        <taxon>Glomerellales</taxon>
        <taxon>Plectosphaerellaceae</taxon>
        <taxon>Plectosphaerella</taxon>
    </lineage>
</organism>
<comment type="catalytic activity">
    <reaction evidence="10">
        <text>2 H2O2 = O2 + 2 H2O</text>
        <dbReference type="Rhea" id="RHEA:20309"/>
        <dbReference type="ChEBI" id="CHEBI:15377"/>
        <dbReference type="ChEBI" id="CHEBI:15379"/>
        <dbReference type="ChEBI" id="CHEBI:16240"/>
        <dbReference type="EC" id="1.11.1.6"/>
    </reaction>
</comment>
<dbReference type="InterPro" id="IPR020835">
    <property type="entry name" value="Catalase_sf"/>
</dbReference>
<evidence type="ECO:0000256" key="4">
    <source>
        <dbReference type="ARBA" id="ARBA00022559"/>
    </source>
</evidence>
<dbReference type="InterPro" id="IPR024708">
    <property type="entry name" value="Catalase_AS"/>
</dbReference>
<dbReference type="Gene3D" id="2.40.180.10">
    <property type="entry name" value="Catalase core domain"/>
    <property type="match status" value="1"/>
</dbReference>
<feature type="compositionally biased region" description="Basic and acidic residues" evidence="12">
    <location>
        <begin position="689"/>
        <end position="699"/>
    </location>
</feature>
<keyword evidence="13" id="KW-0732">Signal</keyword>
<evidence type="ECO:0000259" key="14">
    <source>
        <dbReference type="SMART" id="SM01060"/>
    </source>
</evidence>
<dbReference type="EC" id="1.11.1.6" evidence="3 10"/>
<dbReference type="GO" id="GO:0020037">
    <property type="term" value="F:heme binding"/>
    <property type="evidence" value="ECO:0007669"/>
    <property type="project" value="InterPro"/>
</dbReference>
<evidence type="ECO:0000256" key="9">
    <source>
        <dbReference type="ARBA" id="ARBA00023324"/>
    </source>
</evidence>
<dbReference type="GO" id="GO:0005829">
    <property type="term" value="C:cytosol"/>
    <property type="evidence" value="ECO:0007669"/>
    <property type="project" value="TreeGrafter"/>
</dbReference>
<dbReference type="Gene3D" id="1.20.1370.20">
    <property type="match status" value="1"/>
</dbReference>
<dbReference type="FunFam" id="2.40.180.10:FF:000003">
    <property type="entry name" value="Catalase"/>
    <property type="match status" value="1"/>
</dbReference>
<keyword evidence="7 10" id="KW-0560">Oxidoreductase</keyword>
<comment type="function">
    <text evidence="11">Catalyzes the degradation of hydrogen peroxide (H(2)O(2)) generated by peroxisomal oxidases to water and oxygen, thereby protecting cells from the toxic effects of hydrogen peroxide.</text>
</comment>